<dbReference type="PATRIC" id="fig|389348.3.peg.2505"/>
<dbReference type="FunCoup" id="A0A0U5JG75">
    <property type="interactions" value="310"/>
</dbReference>
<evidence type="ECO:0000256" key="4">
    <source>
        <dbReference type="ARBA" id="ARBA00022989"/>
    </source>
</evidence>
<evidence type="ECO:0000259" key="7">
    <source>
        <dbReference type="Pfam" id="PF00892"/>
    </source>
</evidence>
<feature type="transmembrane region" description="Helical" evidence="6">
    <location>
        <begin position="243"/>
        <end position="267"/>
    </location>
</feature>
<dbReference type="InParanoid" id="A0A0U5JG75"/>
<keyword evidence="9" id="KW-1185">Reference proteome</keyword>
<feature type="transmembrane region" description="Helical" evidence="6">
    <location>
        <begin position="273"/>
        <end position="289"/>
    </location>
</feature>
<keyword evidence="2" id="KW-1003">Cell membrane</keyword>
<dbReference type="RefSeq" id="WP_032124522.1">
    <property type="nucleotide sequence ID" value="NZ_LN879502.1"/>
</dbReference>
<feature type="domain" description="EamA" evidence="7">
    <location>
        <begin position="151"/>
        <end position="288"/>
    </location>
</feature>
<dbReference type="InterPro" id="IPR037185">
    <property type="entry name" value="EmrE-like"/>
</dbReference>
<gene>
    <name evidence="8" type="ORF">PNK_2227</name>
</gene>
<keyword evidence="5 6" id="KW-0472">Membrane</keyword>
<accession>A0A0U5JG75</accession>
<feature type="transmembrane region" description="Helical" evidence="6">
    <location>
        <begin position="182"/>
        <end position="202"/>
    </location>
</feature>
<name>A0A0U5JG75_9BACT</name>
<evidence type="ECO:0000256" key="2">
    <source>
        <dbReference type="ARBA" id="ARBA00022475"/>
    </source>
</evidence>
<dbReference type="PANTHER" id="PTHR32322">
    <property type="entry name" value="INNER MEMBRANE TRANSPORTER"/>
    <property type="match status" value="1"/>
</dbReference>
<dbReference type="KEGG" id="pnl:PNK_2227"/>
<dbReference type="InterPro" id="IPR000620">
    <property type="entry name" value="EamA_dom"/>
</dbReference>
<dbReference type="Proteomes" id="UP000069902">
    <property type="component" value="Chromosome cPNK"/>
</dbReference>
<feature type="transmembrane region" description="Helical" evidence="6">
    <location>
        <begin position="214"/>
        <end position="236"/>
    </location>
</feature>
<evidence type="ECO:0000256" key="5">
    <source>
        <dbReference type="ARBA" id="ARBA00023136"/>
    </source>
</evidence>
<evidence type="ECO:0000256" key="1">
    <source>
        <dbReference type="ARBA" id="ARBA00004651"/>
    </source>
</evidence>
<dbReference type="InterPro" id="IPR050638">
    <property type="entry name" value="AA-Vitamin_Transporters"/>
</dbReference>
<dbReference type="STRING" id="389348.PNK_2227"/>
<evidence type="ECO:0000256" key="3">
    <source>
        <dbReference type="ARBA" id="ARBA00022692"/>
    </source>
</evidence>
<comment type="subcellular location">
    <subcellularLocation>
        <location evidence="1">Cell membrane</location>
        <topology evidence="1">Multi-pass membrane protein</topology>
    </subcellularLocation>
</comment>
<evidence type="ECO:0000256" key="6">
    <source>
        <dbReference type="SAM" id="Phobius"/>
    </source>
</evidence>
<dbReference type="GO" id="GO:0005886">
    <property type="term" value="C:plasma membrane"/>
    <property type="evidence" value="ECO:0007669"/>
    <property type="project" value="UniProtKB-SubCell"/>
</dbReference>
<evidence type="ECO:0000313" key="9">
    <source>
        <dbReference type="Proteomes" id="UP000069902"/>
    </source>
</evidence>
<sequence length="311" mass="35343">MFYVILLYALFASVFTIAKTGLQHAQPFFLVGTRMLLAGCILLGYQKIVNKVSFSFDKQTWWRIFQLAAFNIYLTNVFEFWGLQYLTSFKTCFIYSLSPFLSALFCYMLFSEKLTRKKWMGLFIGFLGFLPILLSQTSNEEQTGHLLFFSWAELAVMMAAICSVYGWIVLMQLVNEHKLAPMTANGTSMFIGGGLALAHSLAVETWSPIPVTNIPIFIECTLLLILISNLICYNLYGTLLKKYSATFISFAGFTTPLFTALFGWIFLGEVVTWPFYVSFVIVFIGLLLFDQDELKKTYRDSLLVAPKPTEA</sequence>
<dbReference type="SUPFAM" id="SSF103481">
    <property type="entry name" value="Multidrug resistance efflux transporter EmrE"/>
    <property type="match status" value="2"/>
</dbReference>
<dbReference type="EMBL" id="LN879502">
    <property type="protein sequence ID" value="CUI17828.1"/>
    <property type="molecule type" value="Genomic_DNA"/>
</dbReference>
<dbReference type="AlphaFoldDB" id="A0A0U5JG75"/>
<protein>
    <submittedName>
        <fullName evidence="8">Conserved putative membrane protein</fullName>
    </submittedName>
</protein>
<feature type="transmembrane region" description="Helical" evidence="6">
    <location>
        <begin position="148"/>
        <end position="170"/>
    </location>
</feature>
<feature type="transmembrane region" description="Helical" evidence="6">
    <location>
        <begin position="28"/>
        <end position="49"/>
    </location>
</feature>
<feature type="domain" description="EamA" evidence="7">
    <location>
        <begin position="2"/>
        <end position="132"/>
    </location>
</feature>
<evidence type="ECO:0000313" key="8">
    <source>
        <dbReference type="EMBL" id="CUI17828.1"/>
    </source>
</evidence>
<dbReference type="Pfam" id="PF00892">
    <property type="entry name" value="EamA"/>
    <property type="match status" value="2"/>
</dbReference>
<reference evidence="9" key="1">
    <citation type="submission" date="2015-09" db="EMBL/GenBank/DDBJ databases">
        <authorList>
            <person name="Bertelli C."/>
        </authorList>
    </citation>
    <scope>NUCLEOTIDE SEQUENCE [LARGE SCALE GENOMIC DNA]</scope>
    <source>
        <strain evidence="9">KNic</strain>
    </source>
</reference>
<keyword evidence="3 6" id="KW-0812">Transmembrane</keyword>
<feature type="transmembrane region" description="Helical" evidence="6">
    <location>
        <begin position="93"/>
        <end position="110"/>
    </location>
</feature>
<feature type="transmembrane region" description="Helical" evidence="6">
    <location>
        <begin position="61"/>
        <end position="81"/>
    </location>
</feature>
<proteinExistence type="predicted"/>
<keyword evidence="4 6" id="KW-1133">Transmembrane helix</keyword>
<dbReference type="PANTHER" id="PTHR32322:SF18">
    <property type="entry name" value="S-ADENOSYLMETHIONINE_S-ADENOSYLHOMOCYSTEINE TRANSPORTER"/>
    <property type="match status" value="1"/>
</dbReference>
<feature type="transmembrane region" description="Helical" evidence="6">
    <location>
        <begin position="119"/>
        <end position="136"/>
    </location>
</feature>
<organism evidence="8 9">
    <name type="scientific">Candidatus Protochlamydia naegleriophila</name>
    <dbReference type="NCBI Taxonomy" id="389348"/>
    <lineage>
        <taxon>Bacteria</taxon>
        <taxon>Pseudomonadati</taxon>
        <taxon>Chlamydiota</taxon>
        <taxon>Chlamydiia</taxon>
        <taxon>Parachlamydiales</taxon>
        <taxon>Parachlamydiaceae</taxon>
        <taxon>Candidatus Protochlamydia</taxon>
    </lineage>
</organism>